<dbReference type="STRING" id="572478.Vdis_0135"/>
<reference evidence="2" key="2">
    <citation type="journal article" date="2010" name="Stand. Genomic Sci.">
        <title>Complete genome sequence of Vulcanisaeta distributa type strain (IC-017T).</title>
        <authorList>
            <person name="Mavromatis K."/>
            <person name="Sikorski J."/>
            <person name="Pabst E."/>
            <person name="Teshima H."/>
            <person name="Lapidus A."/>
            <person name="Lucas S."/>
            <person name="Nolan M."/>
            <person name="Glavina Del Rio T."/>
            <person name="Cheng J."/>
            <person name="Bruce D."/>
            <person name="Goodwin L."/>
            <person name="Pitluck S."/>
            <person name="Liolios K."/>
            <person name="Ivanova N."/>
            <person name="Mikhailova N."/>
            <person name="Pati A."/>
            <person name="Chen A."/>
            <person name="Palaniappan K."/>
            <person name="Land M."/>
            <person name="Hauser L."/>
            <person name="Chang Y."/>
            <person name="Jeffries C."/>
            <person name="Rohde M."/>
            <person name="Spring S."/>
            <person name="Goker M."/>
            <person name="Wirth R."/>
            <person name="Woyke T."/>
            <person name="Bristow J."/>
            <person name="Eisen J."/>
            <person name="Markowitz V."/>
            <person name="Hugenholtz P."/>
            <person name="Klenk H."/>
            <person name="Kyrpides N."/>
        </authorList>
    </citation>
    <scope>NUCLEOTIDE SEQUENCE [LARGE SCALE GENOMIC DNA]</scope>
    <source>
        <strain evidence="2">DSM 14429 / JCM 11212 / NBRC 100878 / IC-017</strain>
    </source>
</reference>
<evidence type="ECO:0000313" key="2">
    <source>
        <dbReference type="Proteomes" id="UP000006681"/>
    </source>
</evidence>
<sequence length="290" mass="31961">MLRLVLGRLDYGGITTGVTFRFTGDARALSGVPDARLNALGKALINRVFRELNINCDSTHLESLSQVFEDCGFAMPASVKFTSEFNTDELKAILHSAPISIIEPISTIIGLALASSLRVNVEFYSDLWPRLTDALAQLKALGIDIAVHSSVFDVNRVFIFDEVIRRLVRIPRIDELRETTEFNSRVEVIGVSRRFVEVPARQFSLAEPTEAWVSNDVVNAVEVLIKDLGGVATLKALGDLVGQEAVIKALSMGYVVFNPSDMTVRATTKALTLIRRLGWSSDVHKETRAD</sequence>
<organism evidence="1 2">
    <name type="scientific">Vulcanisaeta distributa (strain DSM 14429 / JCM 11212 / NBRC 100878 / IC-017)</name>
    <dbReference type="NCBI Taxonomy" id="572478"/>
    <lineage>
        <taxon>Archaea</taxon>
        <taxon>Thermoproteota</taxon>
        <taxon>Thermoprotei</taxon>
        <taxon>Thermoproteales</taxon>
        <taxon>Thermoproteaceae</taxon>
        <taxon>Vulcanisaeta</taxon>
    </lineage>
</organism>
<keyword evidence="2" id="KW-1185">Reference proteome</keyword>
<dbReference type="HOGENOM" id="CLU_958538_0_0_2"/>
<dbReference type="Proteomes" id="UP000006681">
    <property type="component" value="Chromosome"/>
</dbReference>
<dbReference type="EMBL" id="CP002100">
    <property type="protein sequence ID" value="ADN49548.1"/>
    <property type="molecule type" value="Genomic_DNA"/>
</dbReference>
<dbReference type="RefSeq" id="WP_013335273.1">
    <property type="nucleotide sequence ID" value="NC_014537.1"/>
</dbReference>
<dbReference type="KEGG" id="vdi:Vdis_0135"/>
<gene>
    <name evidence="1" type="ordered locus">Vdis_0135</name>
</gene>
<protein>
    <submittedName>
        <fullName evidence="1">Uncharacterized protein</fullName>
    </submittedName>
</protein>
<dbReference type="GeneID" id="9751052"/>
<reference evidence="1 2" key="1">
    <citation type="journal article" date="2010" name="Stand. Genomic Sci.">
        <title>Complete genome sequence of Vulcanisaeta distributa type strain (IC-017).</title>
        <authorList>
            <person name="Mavromatis K."/>
            <person name="Sikorski J."/>
            <person name="Pabst E."/>
            <person name="Teshima H."/>
            <person name="Lapidus A."/>
            <person name="Lucas S."/>
            <person name="Nolan M."/>
            <person name="Glavina Del Rio T."/>
            <person name="Cheng J.F."/>
            <person name="Bruce D."/>
            <person name="Goodwin L."/>
            <person name="Pitluck S."/>
            <person name="Liolios K."/>
            <person name="Ivanova N."/>
            <person name="Mikhailova N."/>
            <person name="Pati A."/>
            <person name="Chen A."/>
            <person name="Palaniappan K."/>
            <person name="Land M."/>
            <person name="Hauser L."/>
            <person name="Chang Y.J."/>
            <person name="Jeffries C.D."/>
            <person name="Rohde M."/>
            <person name="Spring S."/>
            <person name="Goker M."/>
            <person name="Wirth R."/>
            <person name="Woyke T."/>
            <person name="Bristow J."/>
            <person name="Eisen J.A."/>
            <person name="Markowitz V."/>
            <person name="Hugenholtz P."/>
            <person name="Klenk H.P."/>
            <person name="Kyrpides N.C."/>
        </authorList>
    </citation>
    <scope>NUCLEOTIDE SEQUENCE [LARGE SCALE GENOMIC DNA]</scope>
    <source>
        <strain evidence="2">DSM 14429 / JCM 11212 / NBRC 100878 / IC-017</strain>
    </source>
</reference>
<proteinExistence type="predicted"/>
<dbReference type="eggNOG" id="arCOG07863">
    <property type="taxonomic scope" value="Archaea"/>
</dbReference>
<accession>E1QSN1</accession>
<evidence type="ECO:0000313" key="1">
    <source>
        <dbReference type="EMBL" id="ADN49548.1"/>
    </source>
</evidence>
<dbReference type="AlphaFoldDB" id="E1QSN1"/>
<name>E1QSN1_VULDI</name>